<organism evidence="3 4">
    <name type="scientific">Paenibacillus cisolokensis</name>
    <dbReference type="NCBI Taxonomy" id="1658519"/>
    <lineage>
        <taxon>Bacteria</taxon>
        <taxon>Bacillati</taxon>
        <taxon>Bacillota</taxon>
        <taxon>Bacilli</taxon>
        <taxon>Bacillales</taxon>
        <taxon>Paenibacillaceae</taxon>
        <taxon>Paenibacillus</taxon>
    </lineage>
</organism>
<dbReference type="Gene3D" id="1.10.287.130">
    <property type="match status" value="1"/>
</dbReference>
<keyword evidence="1" id="KW-1133">Transmembrane helix</keyword>
<feature type="transmembrane region" description="Helical" evidence="1">
    <location>
        <begin position="366"/>
        <end position="388"/>
    </location>
</feature>
<keyword evidence="4" id="KW-1185">Reference proteome</keyword>
<accession>A0ABQ4N1K7</accession>
<evidence type="ECO:0000259" key="2">
    <source>
        <dbReference type="Pfam" id="PF07695"/>
    </source>
</evidence>
<evidence type="ECO:0000313" key="3">
    <source>
        <dbReference type="EMBL" id="GIQ61891.1"/>
    </source>
</evidence>
<dbReference type="EMBL" id="BOVJ01000014">
    <property type="protein sequence ID" value="GIQ61891.1"/>
    <property type="molecule type" value="Genomic_DNA"/>
</dbReference>
<reference evidence="3 4" key="1">
    <citation type="submission" date="2021-04" db="EMBL/GenBank/DDBJ databases">
        <title>Draft genome sequence of Paenibacillus cisolokensis, LC2-13A.</title>
        <authorList>
            <person name="Uke A."/>
            <person name="Chhe C."/>
            <person name="Baramee S."/>
            <person name="Kosugi A."/>
        </authorList>
    </citation>
    <scope>NUCLEOTIDE SEQUENCE [LARGE SCALE GENOMIC DNA]</scope>
    <source>
        <strain evidence="3 4">LC2-13A</strain>
    </source>
</reference>
<feature type="transmembrane region" description="Helical" evidence="1">
    <location>
        <begin position="274"/>
        <end position="292"/>
    </location>
</feature>
<protein>
    <recommendedName>
        <fullName evidence="2">7TM-DISM receptor extracellular domain-containing protein</fullName>
    </recommendedName>
</protein>
<feature type="transmembrane region" description="Helical" evidence="1">
    <location>
        <begin position="211"/>
        <end position="233"/>
    </location>
</feature>
<keyword evidence="1" id="KW-0812">Transmembrane</keyword>
<evidence type="ECO:0000256" key="1">
    <source>
        <dbReference type="SAM" id="Phobius"/>
    </source>
</evidence>
<dbReference type="Pfam" id="PF07695">
    <property type="entry name" value="7TMR-DISM_7TM"/>
    <property type="match status" value="1"/>
</dbReference>
<feature type="domain" description="7TM-DISM receptor extracellular" evidence="2">
    <location>
        <begin position="176"/>
        <end position="385"/>
    </location>
</feature>
<comment type="caution">
    <text evidence="3">The sequence shown here is derived from an EMBL/GenBank/DDBJ whole genome shotgun (WGS) entry which is preliminary data.</text>
</comment>
<proteinExistence type="predicted"/>
<evidence type="ECO:0000313" key="4">
    <source>
        <dbReference type="Proteomes" id="UP000680304"/>
    </source>
</evidence>
<dbReference type="InterPro" id="IPR011623">
    <property type="entry name" value="7TMR_DISM_rcpt_extracell_dom1"/>
</dbReference>
<dbReference type="Proteomes" id="UP000680304">
    <property type="component" value="Unassembled WGS sequence"/>
</dbReference>
<feature type="transmembrane region" description="Helical" evidence="1">
    <location>
        <begin position="337"/>
        <end position="360"/>
    </location>
</feature>
<feature type="transmembrane region" description="Helical" evidence="1">
    <location>
        <begin position="239"/>
        <end position="262"/>
    </location>
</feature>
<name>A0ABQ4N1K7_9BACL</name>
<feature type="transmembrane region" description="Helical" evidence="1">
    <location>
        <begin position="304"/>
        <end position="325"/>
    </location>
</feature>
<sequence>MKTVSGIAVLLLLGLLLPYSGLAKAESQNERSLRAFRYMWVYDVSGNAGTLPDSAAADWKTADAGRPMPFSKPAGASVAWIELDIGRNDCSSRTCGLYISRLYAQNVSVYVDGRMEYETRRNYRYDVNEMLLPLRLEGEGRLVYLRLETATGKLGIPDFPVVGNYQRMLVSYVKRDLFDIVLGGAYLFMGLAVFFVALFARRSRFASWMSLFVILISTGILILTCTPIMYAIWHDYGQWMVRMSNLALYMLLPAITIFVEGIFGKGTFRIVGKLRVFQIIFMAFCTAGLLLNELTSYRFSDYCFFLSDIMLGGLTIVQFAILAACSIARSRRGSRDSVILTAGLGILAVAVAIDLVRYAANFDDEMYVWKIGTAGFAFSLVAILGRGIREDQIRLLRYSRELKVYFDQLQQSDKMEIISQLAASIAHEVRNPLQVTPGFCSC</sequence>
<feature type="transmembrane region" description="Helical" evidence="1">
    <location>
        <begin position="177"/>
        <end position="199"/>
    </location>
</feature>
<gene>
    <name evidence="3" type="ORF">PACILC2_04590</name>
</gene>
<dbReference type="RefSeq" id="WP_213527131.1">
    <property type="nucleotide sequence ID" value="NZ_BOVJ01000014.1"/>
</dbReference>
<keyword evidence="1" id="KW-0472">Membrane</keyword>